<feature type="binding site" evidence="15 17">
    <location>
        <position position="378"/>
    </location>
    <ligand>
        <name>Zn(2+)</name>
        <dbReference type="ChEBI" id="CHEBI:29105"/>
        <note>catalytic</note>
    </ligand>
</feature>
<dbReference type="InterPro" id="IPR000884">
    <property type="entry name" value="TSP1_rpt"/>
</dbReference>
<feature type="compositionally biased region" description="Pro residues" evidence="18">
    <location>
        <begin position="1218"/>
        <end position="1239"/>
    </location>
</feature>
<evidence type="ECO:0000256" key="14">
    <source>
        <dbReference type="PIRSR" id="PIRSR613273-1"/>
    </source>
</evidence>
<feature type="binding site" evidence="15">
    <location>
        <position position="319"/>
    </location>
    <ligand>
        <name>Ca(2+)</name>
        <dbReference type="ChEBI" id="CHEBI:29108"/>
        <label>1</label>
    </ligand>
</feature>
<reference evidence="20" key="1">
    <citation type="submission" date="2023-06" db="EMBL/GenBank/DDBJ databases">
        <title>Reference genome for the Northern bat (Eptesicus nilssonii), a most northern bat species.</title>
        <authorList>
            <person name="Laine V.N."/>
            <person name="Pulliainen A.T."/>
            <person name="Lilley T.M."/>
        </authorList>
    </citation>
    <scope>NUCLEOTIDE SEQUENCE</scope>
    <source>
        <strain evidence="20">BLF_Eptnil</strain>
        <tissue evidence="20">Kidney</tissue>
    </source>
</reference>
<feature type="compositionally biased region" description="Low complexity" evidence="18">
    <location>
        <begin position="1173"/>
        <end position="1192"/>
    </location>
</feature>
<dbReference type="Gene3D" id="3.40.1620.60">
    <property type="match status" value="1"/>
</dbReference>
<dbReference type="GO" id="GO:0031012">
    <property type="term" value="C:extracellular matrix"/>
    <property type="evidence" value="ECO:0007669"/>
    <property type="project" value="TreeGrafter"/>
</dbReference>
<dbReference type="InterPro" id="IPR013273">
    <property type="entry name" value="ADAMTS/ADAMTS-like"/>
</dbReference>
<dbReference type="Gene3D" id="2.60.120.830">
    <property type="match status" value="1"/>
</dbReference>
<dbReference type="SMART" id="SM00209">
    <property type="entry name" value="TSP1"/>
    <property type="match status" value="7"/>
</dbReference>
<evidence type="ECO:0000256" key="13">
    <source>
        <dbReference type="ARBA" id="ARBA00023180"/>
    </source>
</evidence>
<keyword evidence="12 16" id="KW-1015">Disulfide bond</keyword>
<evidence type="ECO:0000256" key="9">
    <source>
        <dbReference type="ARBA" id="ARBA00022801"/>
    </source>
</evidence>
<dbReference type="GO" id="GO:0006508">
    <property type="term" value="P:proteolysis"/>
    <property type="evidence" value="ECO:0007669"/>
    <property type="project" value="UniProtKB-KW"/>
</dbReference>
<feature type="disulfide bond" evidence="16">
    <location>
        <begin position="475"/>
        <end position="493"/>
    </location>
</feature>
<feature type="binding site" evidence="15 17">
    <location>
        <position position="388"/>
    </location>
    <ligand>
        <name>Zn(2+)</name>
        <dbReference type="ChEBI" id="CHEBI:29105"/>
        <note>catalytic</note>
    </ligand>
</feature>
<feature type="compositionally biased region" description="Low complexity" evidence="18">
    <location>
        <begin position="1247"/>
        <end position="1259"/>
    </location>
</feature>
<feature type="binding site" evidence="15">
    <location>
        <position position="326"/>
    </location>
    <ligand>
        <name>Ca(2+)</name>
        <dbReference type="ChEBI" id="CHEBI:29108"/>
        <label>1</label>
    </ligand>
</feature>
<dbReference type="InterPro" id="IPR002870">
    <property type="entry name" value="Peptidase_M12B_N"/>
</dbReference>
<comment type="caution">
    <text evidence="17">Lacks conserved residue(s) required for the propagation of feature annotation.</text>
</comment>
<feature type="active site" evidence="14 17">
    <location>
        <position position="379"/>
    </location>
</feature>
<dbReference type="CDD" id="cd04273">
    <property type="entry name" value="ZnMc_ADAMTS_like"/>
    <property type="match status" value="1"/>
</dbReference>
<feature type="disulfide bond" evidence="16">
    <location>
        <begin position="464"/>
        <end position="487"/>
    </location>
</feature>
<name>A0AA40HAP6_CNENI</name>
<feature type="region of interest" description="Disordered" evidence="18">
    <location>
        <begin position="1529"/>
        <end position="1579"/>
    </location>
</feature>
<feature type="compositionally biased region" description="Low complexity" evidence="18">
    <location>
        <begin position="162"/>
        <end position="174"/>
    </location>
</feature>
<feature type="binding site" evidence="15 17">
    <location>
        <position position="382"/>
    </location>
    <ligand>
        <name>Zn(2+)</name>
        <dbReference type="ChEBI" id="CHEBI:29105"/>
        <note>catalytic</note>
    </ligand>
</feature>
<keyword evidence="4" id="KW-0645">Protease</keyword>
<gene>
    <name evidence="20" type="ORF">QTO34_012667</name>
</gene>
<feature type="disulfide bond" evidence="16">
    <location>
        <begin position="581"/>
        <end position="618"/>
    </location>
</feature>
<dbReference type="SUPFAM" id="SSF82895">
    <property type="entry name" value="TSP-1 type 1 repeat"/>
    <property type="match status" value="7"/>
</dbReference>
<dbReference type="FunFam" id="2.60.120.830:FF:000001">
    <property type="entry name" value="A disintegrin and metalloproteinase with thrombospondin motifs 1"/>
    <property type="match status" value="1"/>
</dbReference>
<feature type="compositionally biased region" description="Pro residues" evidence="18">
    <location>
        <begin position="1071"/>
        <end position="1081"/>
    </location>
</feature>
<feature type="compositionally biased region" description="Basic residues" evidence="18">
    <location>
        <begin position="1120"/>
        <end position="1129"/>
    </location>
</feature>
<evidence type="ECO:0000256" key="3">
    <source>
        <dbReference type="ARBA" id="ARBA00022530"/>
    </source>
</evidence>
<feature type="binding site" evidence="15">
    <location>
        <position position="235"/>
    </location>
    <ligand>
        <name>Ca(2+)</name>
        <dbReference type="ChEBI" id="CHEBI:29108"/>
        <label>2</label>
    </ligand>
</feature>
<feature type="binding site" evidence="15">
    <location>
        <position position="235"/>
    </location>
    <ligand>
        <name>Ca(2+)</name>
        <dbReference type="ChEBI" id="CHEBI:29108"/>
        <label>1</label>
    </ligand>
</feature>
<feature type="binding site" evidence="15">
    <location>
        <position position="437"/>
    </location>
    <ligand>
        <name>Ca(2+)</name>
        <dbReference type="ChEBI" id="CHEBI:29108"/>
        <label>1</label>
    </ligand>
</feature>
<feature type="disulfide bond" evidence="16">
    <location>
        <begin position="585"/>
        <end position="623"/>
    </location>
</feature>
<feature type="disulfide bond" evidence="16">
    <location>
        <begin position="308"/>
        <end position="362"/>
    </location>
</feature>
<keyword evidence="2" id="KW-0964">Secreted</keyword>
<dbReference type="FunFam" id="2.20.100.10:FF:000005">
    <property type="entry name" value="ADAM metallopeptidase with thrombospondin type 1 motif 9"/>
    <property type="match status" value="1"/>
</dbReference>
<organism evidence="20 21">
    <name type="scientific">Cnephaeus nilssonii</name>
    <name type="common">Northern bat</name>
    <name type="synonym">Eptesicus nilssonii</name>
    <dbReference type="NCBI Taxonomy" id="3371016"/>
    <lineage>
        <taxon>Eukaryota</taxon>
        <taxon>Metazoa</taxon>
        <taxon>Chordata</taxon>
        <taxon>Craniata</taxon>
        <taxon>Vertebrata</taxon>
        <taxon>Euteleostomi</taxon>
        <taxon>Mammalia</taxon>
        <taxon>Eutheria</taxon>
        <taxon>Laurasiatheria</taxon>
        <taxon>Chiroptera</taxon>
        <taxon>Yangochiroptera</taxon>
        <taxon>Vespertilionidae</taxon>
        <taxon>Cnephaeus</taxon>
    </lineage>
</organism>
<dbReference type="Pfam" id="PF00090">
    <property type="entry name" value="TSP_1"/>
    <property type="match status" value="1"/>
</dbReference>
<dbReference type="PROSITE" id="PS50092">
    <property type="entry name" value="TSP1"/>
    <property type="match status" value="7"/>
</dbReference>
<evidence type="ECO:0000256" key="17">
    <source>
        <dbReference type="PROSITE-ProRule" id="PRU00276"/>
    </source>
</evidence>
<evidence type="ECO:0000256" key="4">
    <source>
        <dbReference type="ARBA" id="ARBA00022670"/>
    </source>
</evidence>
<keyword evidence="9" id="KW-0378">Hydrolase</keyword>
<keyword evidence="15" id="KW-0106">Calcium</keyword>
<feature type="binding site" evidence="15">
    <location>
        <position position="440"/>
    </location>
    <ligand>
        <name>Ca(2+)</name>
        <dbReference type="ChEBI" id="CHEBI:29108"/>
        <label>1</label>
    </ligand>
</feature>
<evidence type="ECO:0000256" key="15">
    <source>
        <dbReference type="PIRSR" id="PIRSR613273-2"/>
    </source>
</evidence>
<dbReference type="InterPro" id="IPR001590">
    <property type="entry name" value="Peptidase_M12B"/>
</dbReference>
<keyword evidence="3" id="KW-0272">Extracellular matrix</keyword>
<evidence type="ECO:0000256" key="12">
    <source>
        <dbReference type="ARBA" id="ARBA00023157"/>
    </source>
</evidence>
<dbReference type="Pfam" id="PF01562">
    <property type="entry name" value="Pep_M12B_propep"/>
    <property type="match status" value="1"/>
</dbReference>
<dbReference type="InterPro" id="IPR036383">
    <property type="entry name" value="TSP1_rpt_sf"/>
</dbReference>
<dbReference type="InterPro" id="IPR010294">
    <property type="entry name" value="ADAMTS_spacer1"/>
</dbReference>
<dbReference type="EMBL" id="JAULJE010000025">
    <property type="protein sequence ID" value="KAK1327759.1"/>
    <property type="molecule type" value="Genomic_DNA"/>
</dbReference>
<dbReference type="InterPro" id="IPR041645">
    <property type="entry name" value="ADAMTS_CR_2"/>
</dbReference>
<sequence>MDAEFPYFPEAPGQAQDFLVPFPGGPTTAASPEEARDIVHPVRVDAGGPFLSYELWPRALRKRALSAGGVAYAFYQLQFRGRDLRLHLGASPDLLAPGFVSETRRLGGLGRARILRPAPPACHLQGQVQSPEQEGGLAAISACDGLKGVFRLNNQDYFIEPLPGAPAQPGSAQPHVVYQRPSSQGQAKQRSPRTGGTCGVQAPLEQEFWQRAGGDQPQKRQRRYQSSDSREKWVETLVVADADMVRHHGQPQVESYVLTIMNMVAGIFKNPSIGNPIHITVVRLIVLQDEVNDMKVTHEAHSTLNTFCEWQKRLNMDEDSHPLHHDMAVLITRKDLCTSKDQPCETLGLAHVGGICQPHLSCSINEDTGLPMAFTVAHELGHSLGIPHDGVGNQCHTQGKQLFIMSPQLLFHSLPLNWSQCSREYITRFLDRGFGTCLDDPPARDVIPQPSLLPGVLYDVNHQCRLQYGAGSAYCTDLDDACGMLWCSVLRNCQTKKDPVVDGTAVRGSKARPSPRPAPGLQKAAFFSDSPRRLQLESAAGSLLDCLLRSPWCLGGECVSVDLQPQVVDGGWSGWNAWSACSRSCGAGVQSSERQCTEPAPKNRGKFCVGERKRVRLCNVQGCAPGSPSFRAVQCGQFDSTPYNGRLYKWVPQPTDLAPCELHCKPAGESFSDRFRDAVLDGTPCYEGRQGNRDICINGICQPGASPPCLAERGLRLSDQLGCLSRTAVAVCGGNGSTCHTVSWVFQENGPYGYMDVGQIPAGAREILIKEVAASINFLALRSRDPDRYYLNGGWNIQYHGDYPIAGTVFTYEREGDLEKLTSPGPTNESIWIQMLFYEKNRGLYYEYTIHQQAIPPGVASEFSWAYGAWTECPVTCGKGIQKQTVYCTERHHGTVDDRYCEFLRPPEERQRICTQEPCPAKWWASAWHPCSRSCGPGGLARRTVYCLRSLGLGTFVGMLPSDCQYGPPPPAERPCNDHVPCPSRWAFGQWAQCSVTCGPGTKQRAVACTQDTGVPCDEAERPPSQAPCLLRPCQPHLDVPDPPEGSGSSGFSSRELDNEVDFVPRRPAHHPPPPVSPAEPPGQANAIDQERPELGPRDLPWSTTFTTTTTSSSSTRTCPRTRRTRSRARTPPPAGPHLPPPSGRTPWDPLLNFYPRRMPPRGPRPRAPHPPCARFCGRDPAAPGSPDASPAPSRPPPPRWESTNEVPEDEEGALGPPGLPLPGIPASPPLPPAHPSPNPDSEELWPALGGAPPAASLPDARPARPHGTCRPPRCPGNTSLGREPPEPGWGPSLRQQQLSPGPAADQECQLGSGRLEPGKCRGVRDPCLSFPAEPWVGCSTTCGLGASWRVVRCSSGREEDCAPEGRPQPARRCHLRPCATWHAGNWSKVRAPAAAAEGSPCGTCSAWTRGTSGRCGPSIAGRARPAARPPALWDAALPELVHLLLEGGEPGPGGGCSEVCGGGEQQRLVTCPEPGLCPEAWRPNSTRPCNTHPCTQWVVGPWGECSAPCGGGVQRRVIQCVNTHRGLPEEDSGRCGHEPESARPCGTRDCEISEQRRREWPASGRRGRDRPAAPPGQG</sequence>
<feature type="region of interest" description="Disordered" evidence="18">
    <location>
        <begin position="162"/>
        <end position="199"/>
    </location>
</feature>
<evidence type="ECO:0000256" key="10">
    <source>
        <dbReference type="ARBA" id="ARBA00022833"/>
    </source>
</evidence>
<feature type="disulfide bond" evidence="16">
    <location>
        <begin position="482"/>
        <end position="553"/>
    </location>
</feature>
<evidence type="ECO:0000256" key="2">
    <source>
        <dbReference type="ARBA" id="ARBA00022525"/>
    </source>
</evidence>
<feature type="binding site" evidence="15">
    <location>
        <position position="319"/>
    </location>
    <ligand>
        <name>Ca(2+)</name>
        <dbReference type="ChEBI" id="CHEBI:29108"/>
        <label>2</label>
    </ligand>
</feature>
<proteinExistence type="predicted"/>
<keyword evidence="21" id="KW-1185">Reference proteome</keyword>
<dbReference type="SUPFAM" id="SSF55486">
    <property type="entry name" value="Metalloproteases ('zincins'), catalytic domain"/>
    <property type="match status" value="1"/>
</dbReference>
<accession>A0AA40HAP6</accession>
<evidence type="ECO:0000256" key="5">
    <source>
        <dbReference type="ARBA" id="ARBA00022685"/>
    </source>
</evidence>
<feature type="disulfide bond" evidence="16">
    <location>
        <begin position="395"/>
        <end position="421"/>
    </location>
</feature>
<dbReference type="Pfam" id="PF19030">
    <property type="entry name" value="TSP1_ADAMTS"/>
    <property type="match status" value="5"/>
</dbReference>
<feature type="region of interest" description="Disordered" evidence="18">
    <location>
        <begin position="1028"/>
        <end position="1316"/>
    </location>
</feature>
<keyword evidence="10 15" id="KW-0862">Zinc</keyword>
<dbReference type="InterPro" id="IPR050439">
    <property type="entry name" value="ADAMTS_ADAMTS-like"/>
</dbReference>
<dbReference type="PANTHER" id="PTHR13723:SF142">
    <property type="entry name" value="A DISINTEGRIN AND METALLOPROTEINASE WITH THROMBOSPONDIN MOTIFS 7"/>
    <property type="match status" value="1"/>
</dbReference>
<dbReference type="PANTHER" id="PTHR13723">
    <property type="entry name" value="ADAMTS A DISINTEGRIN AND METALLOPROTEASE WITH THROMBOSPONDIN MOTIFS PROTEASE"/>
    <property type="match status" value="1"/>
</dbReference>
<comment type="caution">
    <text evidence="20">The sequence shown here is derived from an EMBL/GenBank/DDBJ whole genome shotgun (WGS) entry which is preliminary data.</text>
</comment>
<evidence type="ECO:0000256" key="18">
    <source>
        <dbReference type="SAM" id="MobiDB-lite"/>
    </source>
</evidence>
<feature type="domain" description="Peptidase M12B" evidence="19">
    <location>
        <begin position="232"/>
        <end position="442"/>
    </location>
</feature>
<evidence type="ECO:0000313" key="20">
    <source>
        <dbReference type="EMBL" id="KAK1327759.1"/>
    </source>
</evidence>
<dbReference type="PRINTS" id="PR01857">
    <property type="entry name" value="ADAMTSFAMILY"/>
</dbReference>
<keyword evidence="6 15" id="KW-0479">Metal-binding</keyword>
<evidence type="ECO:0000259" key="19">
    <source>
        <dbReference type="PROSITE" id="PS50215"/>
    </source>
</evidence>
<feature type="disulfide bond" evidence="16">
    <location>
        <begin position="596"/>
        <end position="608"/>
    </location>
</feature>
<protein>
    <recommendedName>
        <fullName evidence="19">Peptidase M12B domain-containing protein</fullName>
    </recommendedName>
</protein>
<keyword evidence="7" id="KW-0732">Signal</keyword>
<feature type="binding site" evidence="15">
    <location>
        <position position="440"/>
    </location>
    <ligand>
        <name>Ca(2+)</name>
        <dbReference type="ChEBI" id="CHEBI:29108"/>
        <label>2</label>
    </ligand>
</feature>
<feature type="compositionally biased region" description="Pro residues" evidence="18">
    <location>
        <begin position="1131"/>
        <end position="1144"/>
    </location>
</feature>
<evidence type="ECO:0000256" key="6">
    <source>
        <dbReference type="ARBA" id="ARBA00022723"/>
    </source>
</evidence>
<dbReference type="Pfam" id="PF05986">
    <property type="entry name" value="ADAMTS_spacer1"/>
    <property type="match status" value="1"/>
</dbReference>
<keyword evidence="13" id="KW-0325">Glycoprotein</keyword>
<dbReference type="GO" id="GO:0030198">
    <property type="term" value="P:extracellular matrix organization"/>
    <property type="evidence" value="ECO:0007669"/>
    <property type="project" value="InterPro"/>
</dbReference>
<dbReference type="GO" id="GO:0046872">
    <property type="term" value="F:metal ion binding"/>
    <property type="evidence" value="ECO:0007669"/>
    <property type="project" value="UniProtKB-KW"/>
</dbReference>
<feature type="compositionally biased region" description="Basic and acidic residues" evidence="18">
    <location>
        <begin position="1529"/>
        <end position="1561"/>
    </location>
</feature>
<evidence type="ECO:0000256" key="1">
    <source>
        <dbReference type="ARBA" id="ARBA00004498"/>
    </source>
</evidence>
<dbReference type="Pfam" id="PF01421">
    <property type="entry name" value="Reprolysin"/>
    <property type="match status" value="1"/>
</dbReference>
<dbReference type="InterPro" id="IPR024079">
    <property type="entry name" value="MetalloPept_cat_dom_sf"/>
</dbReference>
<evidence type="ECO:0000256" key="16">
    <source>
        <dbReference type="PIRSR" id="PIRSR613273-3"/>
    </source>
</evidence>
<evidence type="ECO:0000256" key="7">
    <source>
        <dbReference type="ARBA" id="ARBA00022729"/>
    </source>
</evidence>
<feature type="disulfide bond" evidence="16">
    <location>
        <begin position="356"/>
        <end position="437"/>
    </location>
</feature>
<dbReference type="FunFam" id="3.40.390.10:FF:000001">
    <property type="entry name" value="A disintegrin and metalloproteinase with thrombospondin motifs 1"/>
    <property type="match status" value="1"/>
</dbReference>
<keyword evidence="5" id="KW-0165">Cleavage on pair of basic residues</keyword>
<comment type="subcellular location">
    <subcellularLocation>
        <location evidence="1">Secreted</location>
        <location evidence="1">Extracellular space</location>
        <location evidence="1">Extracellular matrix</location>
    </subcellularLocation>
</comment>
<evidence type="ECO:0000256" key="11">
    <source>
        <dbReference type="ARBA" id="ARBA00023049"/>
    </source>
</evidence>
<keyword evidence="11" id="KW-0482">Metalloprotease</keyword>
<dbReference type="GO" id="GO:0004222">
    <property type="term" value="F:metalloendopeptidase activity"/>
    <property type="evidence" value="ECO:0007669"/>
    <property type="project" value="InterPro"/>
</dbReference>
<evidence type="ECO:0000313" key="21">
    <source>
        <dbReference type="Proteomes" id="UP001177744"/>
    </source>
</evidence>
<dbReference type="Gene3D" id="2.20.100.10">
    <property type="entry name" value="Thrombospondin type-1 (TSP1) repeat"/>
    <property type="match status" value="5"/>
</dbReference>
<feature type="compositionally biased region" description="Low complexity" evidence="18">
    <location>
        <begin position="1103"/>
        <end position="1119"/>
    </location>
</feature>
<dbReference type="Pfam" id="PF17771">
    <property type="entry name" value="ADAMTS_CR_2"/>
    <property type="match status" value="1"/>
</dbReference>
<dbReference type="PROSITE" id="PS50215">
    <property type="entry name" value="ADAM_MEPRO"/>
    <property type="match status" value="1"/>
</dbReference>
<evidence type="ECO:0000256" key="8">
    <source>
        <dbReference type="ARBA" id="ARBA00022737"/>
    </source>
</evidence>
<dbReference type="Proteomes" id="UP001177744">
    <property type="component" value="Unassembled WGS sequence"/>
</dbReference>
<comment type="cofactor">
    <cofactor evidence="15">
        <name>Zn(2+)</name>
        <dbReference type="ChEBI" id="CHEBI:29105"/>
    </cofactor>
    <text evidence="15">Binds 1 zinc ion per subunit.</text>
</comment>
<feature type="compositionally biased region" description="Polar residues" evidence="18">
    <location>
        <begin position="180"/>
        <end position="194"/>
    </location>
</feature>
<keyword evidence="8" id="KW-0677">Repeat</keyword>
<dbReference type="Gene3D" id="3.40.390.10">
    <property type="entry name" value="Collagenase (Catalytic Domain)"/>
    <property type="match status" value="1"/>
</dbReference>
<dbReference type="FunFam" id="2.20.100.10:FF:000001">
    <property type="entry name" value="semaphorin-5A isoform X1"/>
    <property type="match status" value="1"/>
</dbReference>
<feature type="disulfide bond" evidence="16">
    <location>
        <begin position="337"/>
        <end position="344"/>
    </location>
</feature>